<dbReference type="PANTHER" id="PTHR33048:SF47">
    <property type="entry name" value="INTEGRAL MEMBRANE PROTEIN-RELATED"/>
    <property type="match status" value="1"/>
</dbReference>
<dbReference type="PANTHER" id="PTHR33048">
    <property type="entry name" value="PTH11-LIKE INTEGRAL MEMBRANE PROTEIN (AFU_ORTHOLOGUE AFUA_5G11245)"/>
    <property type="match status" value="1"/>
</dbReference>
<name>A0A0J9W0F3_FUSO4</name>
<dbReference type="GeneID" id="28962388"/>
<dbReference type="Proteomes" id="UP000009097">
    <property type="component" value="Unassembled WGS sequence"/>
</dbReference>
<evidence type="ECO:0000313" key="9">
    <source>
        <dbReference type="Proteomes" id="UP000009097"/>
    </source>
</evidence>
<sequence length="316" mass="35460">MNDGAINVSISVFVTLALAALALVLRLAARRSTKMDLGPDDMLAIVAFVSLPPSALIWKIADLRAGAFHWGLGQSLGDLTDENAMHDILTKSRLSLFIVELLYSFSISSSKLAILAFYWRLFKTSNIRVPILVFAGMSIIWLVVRIFLTIFHCIPIQAFWNKTMRGAKCAIDESRFFFGTTPSPSFCSEDVVIALFTFGILVCIASIILLVESLKFNVHTKDMPHDIVMIIIWSTVEVNLAIVSSNSPSLLKYQHLAYWRFQLAFQFSDQYFAVCFQAHLLARGNITNVSSYQIESSSSLYMRERGKPTKLARRIN</sequence>
<dbReference type="AlphaFoldDB" id="A0A0J9W0F3"/>
<feature type="transmembrane region" description="Helical" evidence="6">
    <location>
        <begin position="94"/>
        <end position="119"/>
    </location>
</feature>
<reference evidence="8" key="1">
    <citation type="submission" date="2007-04" db="EMBL/GenBank/DDBJ databases">
        <authorList>
            <consortium name="The Broad Institute Genome Sequencing Platform"/>
            <person name="Birren B."/>
            <person name="Lander E."/>
            <person name="Galagan J."/>
            <person name="Nusbaum C."/>
            <person name="Devon K."/>
            <person name="Ma L.-J."/>
            <person name="Jaffe D."/>
            <person name="Butler J."/>
            <person name="Alvarez P."/>
            <person name="Gnerre S."/>
            <person name="Grabherr M."/>
            <person name="Kleber M."/>
            <person name="Mauceli E."/>
            <person name="Brockman W."/>
            <person name="MacCallum I.A."/>
            <person name="Young S."/>
            <person name="LaButti K."/>
            <person name="DeCaprio D."/>
            <person name="Crawford M."/>
            <person name="Koehrsen M."/>
            <person name="Engels R."/>
            <person name="Montgomery P."/>
            <person name="Pearson M."/>
            <person name="Howarth C."/>
            <person name="Larson L."/>
            <person name="White J."/>
            <person name="O'Leary S."/>
            <person name="Kodira C."/>
            <person name="Zeng Q."/>
            <person name="Yandava C."/>
            <person name="Alvarado L."/>
            <person name="Kistler C."/>
            <person name="Shim W.-B."/>
            <person name="Kang S."/>
            <person name="Woloshuk C."/>
        </authorList>
    </citation>
    <scope>NUCLEOTIDE SEQUENCE</scope>
    <source>
        <strain evidence="8">4287</strain>
    </source>
</reference>
<dbReference type="EMBL" id="DS231719">
    <property type="protein sequence ID" value="KNB16491.1"/>
    <property type="molecule type" value="Genomic_DNA"/>
</dbReference>
<dbReference type="VEuPathDB" id="FungiDB:FOXG_21682"/>
<dbReference type="KEGG" id="fox:FOXG_21682"/>
<feature type="domain" description="Rhodopsin" evidence="7">
    <location>
        <begin position="192"/>
        <end position="250"/>
    </location>
</feature>
<evidence type="ECO:0000256" key="6">
    <source>
        <dbReference type="SAM" id="Phobius"/>
    </source>
</evidence>
<organism evidence="8 9">
    <name type="scientific">Fusarium oxysporum f. sp. lycopersici (strain 4287 / CBS 123668 / FGSC 9935 / NRRL 34936)</name>
    <name type="common">Fusarium vascular wilt of tomato</name>
    <dbReference type="NCBI Taxonomy" id="426428"/>
    <lineage>
        <taxon>Eukaryota</taxon>
        <taxon>Fungi</taxon>
        <taxon>Dikarya</taxon>
        <taxon>Ascomycota</taxon>
        <taxon>Pezizomycotina</taxon>
        <taxon>Sordariomycetes</taxon>
        <taxon>Hypocreomycetidae</taxon>
        <taxon>Hypocreales</taxon>
        <taxon>Nectriaceae</taxon>
        <taxon>Fusarium</taxon>
        <taxon>Fusarium oxysporum species complex</taxon>
    </lineage>
</organism>
<dbReference type="GO" id="GO:0016020">
    <property type="term" value="C:membrane"/>
    <property type="evidence" value="ECO:0007669"/>
    <property type="project" value="UniProtKB-SubCell"/>
</dbReference>
<comment type="similarity">
    <text evidence="5">Belongs to the SAT4 family.</text>
</comment>
<reference evidence="8" key="2">
    <citation type="journal article" date="2010" name="Nature">
        <title>Comparative genomics reveals mobile pathogenicity chromosomes in Fusarium.</title>
        <authorList>
            <person name="Ma L.J."/>
            <person name="van der Does H.C."/>
            <person name="Borkovich K.A."/>
            <person name="Coleman J.J."/>
            <person name="Daboussi M.J."/>
            <person name="Di Pietro A."/>
            <person name="Dufresne M."/>
            <person name="Freitag M."/>
            <person name="Grabherr M."/>
            <person name="Henrissat B."/>
            <person name="Houterman P.M."/>
            <person name="Kang S."/>
            <person name="Shim W.B."/>
            <person name="Woloshuk C."/>
            <person name="Xie X."/>
            <person name="Xu J.R."/>
            <person name="Antoniw J."/>
            <person name="Baker S.E."/>
            <person name="Bluhm B.H."/>
            <person name="Breakspear A."/>
            <person name="Brown D.W."/>
            <person name="Butchko R.A."/>
            <person name="Chapman S."/>
            <person name="Coulson R."/>
            <person name="Coutinho P.M."/>
            <person name="Danchin E.G."/>
            <person name="Diener A."/>
            <person name="Gale L.R."/>
            <person name="Gardiner D.M."/>
            <person name="Goff S."/>
            <person name="Hammond-Kosack K.E."/>
            <person name="Hilburn K."/>
            <person name="Hua-Van A."/>
            <person name="Jonkers W."/>
            <person name="Kazan K."/>
            <person name="Kodira C.D."/>
            <person name="Koehrsen M."/>
            <person name="Kumar L."/>
            <person name="Lee Y.H."/>
            <person name="Li L."/>
            <person name="Manners J.M."/>
            <person name="Miranda-Saavedra D."/>
            <person name="Mukherjee M."/>
            <person name="Park G."/>
            <person name="Park J."/>
            <person name="Park S.Y."/>
            <person name="Proctor R.H."/>
            <person name="Regev A."/>
            <person name="Ruiz-Roldan M.C."/>
            <person name="Sain D."/>
            <person name="Sakthikumar S."/>
            <person name="Sykes S."/>
            <person name="Schwartz D.C."/>
            <person name="Turgeon B.G."/>
            <person name="Wapinski I."/>
            <person name="Yoder O."/>
            <person name="Young S."/>
            <person name="Zeng Q."/>
            <person name="Zhou S."/>
            <person name="Galagan J."/>
            <person name="Cuomo C.A."/>
            <person name="Kistler H.C."/>
            <person name="Rep M."/>
        </authorList>
    </citation>
    <scope>NUCLEOTIDE SEQUENCE [LARGE SCALE GENOMIC DNA]</scope>
    <source>
        <strain evidence="8">4287</strain>
    </source>
</reference>
<evidence type="ECO:0000256" key="2">
    <source>
        <dbReference type="ARBA" id="ARBA00022692"/>
    </source>
</evidence>
<evidence type="ECO:0000256" key="5">
    <source>
        <dbReference type="ARBA" id="ARBA00038359"/>
    </source>
</evidence>
<dbReference type="InterPro" id="IPR052337">
    <property type="entry name" value="SAT4-like"/>
</dbReference>
<feature type="transmembrane region" description="Helical" evidence="6">
    <location>
        <begin position="191"/>
        <end position="211"/>
    </location>
</feature>
<evidence type="ECO:0000259" key="7">
    <source>
        <dbReference type="Pfam" id="PF20684"/>
    </source>
</evidence>
<gene>
    <name evidence="8" type="ORF">FOXG_21682</name>
</gene>
<evidence type="ECO:0000313" key="8">
    <source>
        <dbReference type="EMBL" id="KNB16491.1"/>
    </source>
</evidence>
<dbReference type="InterPro" id="IPR049326">
    <property type="entry name" value="Rhodopsin_dom_fungi"/>
</dbReference>
<comment type="subcellular location">
    <subcellularLocation>
        <location evidence="1">Membrane</location>
        <topology evidence="1">Multi-pass membrane protein</topology>
    </subcellularLocation>
</comment>
<proteinExistence type="inferred from homology"/>
<evidence type="ECO:0000256" key="1">
    <source>
        <dbReference type="ARBA" id="ARBA00004141"/>
    </source>
</evidence>
<feature type="transmembrane region" description="Helical" evidence="6">
    <location>
        <begin position="6"/>
        <end position="29"/>
    </location>
</feature>
<dbReference type="RefSeq" id="XP_018254536.1">
    <property type="nucleotide sequence ID" value="XM_018402029.1"/>
</dbReference>
<keyword evidence="4 6" id="KW-0472">Membrane</keyword>
<feature type="transmembrane region" description="Helical" evidence="6">
    <location>
        <begin position="41"/>
        <end position="61"/>
    </location>
</feature>
<evidence type="ECO:0000256" key="4">
    <source>
        <dbReference type="ARBA" id="ARBA00023136"/>
    </source>
</evidence>
<keyword evidence="3 6" id="KW-1133">Transmembrane helix</keyword>
<accession>A0A0J9W0F3</accession>
<dbReference type="Pfam" id="PF20684">
    <property type="entry name" value="Fung_rhodopsin"/>
    <property type="match status" value="2"/>
</dbReference>
<feature type="transmembrane region" description="Helical" evidence="6">
    <location>
        <begin position="131"/>
        <end position="158"/>
    </location>
</feature>
<keyword evidence="2 6" id="KW-0812">Transmembrane</keyword>
<protein>
    <recommendedName>
        <fullName evidence="7">Rhodopsin domain-containing protein</fullName>
    </recommendedName>
</protein>
<evidence type="ECO:0000256" key="3">
    <source>
        <dbReference type="ARBA" id="ARBA00022989"/>
    </source>
</evidence>
<feature type="domain" description="Rhodopsin" evidence="7">
    <location>
        <begin position="25"/>
        <end position="176"/>
    </location>
</feature>